<organism evidence="2 3">
    <name type="scientific">Plectus sambesii</name>
    <dbReference type="NCBI Taxonomy" id="2011161"/>
    <lineage>
        <taxon>Eukaryota</taxon>
        <taxon>Metazoa</taxon>
        <taxon>Ecdysozoa</taxon>
        <taxon>Nematoda</taxon>
        <taxon>Chromadorea</taxon>
        <taxon>Plectida</taxon>
        <taxon>Plectina</taxon>
        <taxon>Plectoidea</taxon>
        <taxon>Plectidae</taxon>
        <taxon>Plectus</taxon>
    </lineage>
</organism>
<keyword evidence="2" id="KW-1185">Reference proteome</keyword>
<dbReference type="WBParaSite" id="PSAMB.scaffold14703size1806.g36194.t1">
    <property type="protein sequence ID" value="PSAMB.scaffold14703size1806.g36194.t1"/>
    <property type="gene ID" value="PSAMB.scaffold14703size1806.g36194"/>
</dbReference>
<reference evidence="3" key="1">
    <citation type="submission" date="2022-11" db="UniProtKB">
        <authorList>
            <consortium name="WormBaseParasite"/>
        </authorList>
    </citation>
    <scope>IDENTIFICATION</scope>
</reference>
<sequence length="110" mass="12473">MLRGQSARRGYSPAFRESERRPDAITSQQCTKLDNGMAHFARRNERTRNHYGQTRLPALRRPTFGNRPSTTRAVPFCFSAVAIDYRCVRSRAARSAIARYGSPAPTVSRQ</sequence>
<name>A0A914V543_9BILA</name>
<dbReference type="AlphaFoldDB" id="A0A914V543"/>
<proteinExistence type="predicted"/>
<evidence type="ECO:0000313" key="2">
    <source>
        <dbReference type="Proteomes" id="UP000887566"/>
    </source>
</evidence>
<protein>
    <submittedName>
        <fullName evidence="3">Uncharacterized protein</fullName>
    </submittedName>
</protein>
<dbReference type="Proteomes" id="UP000887566">
    <property type="component" value="Unplaced"/>
</dbReference>
<evidence type="ECO:0000313" key="3">
    <source>
        <dbReference type="WBParaSite" id="PSAMB.scaffold14703size1806.g36194.t1"/>
    </source>
</evidence>
<evidence type="ECO:0000256" key="1">
    <source>
        <dbReference type="SAM" id="MobiDB-lite"/>
    </source>
</evidence>
<accession>A0A914V543</accession>
<feature type="region of interest" description="Disordered" evidence="1">
    <location>
        <begin position="1"/>
        <end position="66"/>
    </location>
</feature>